<evidence type="ECO:0000313" key="3">
    <source>
        <dbReference type="Proteomes" id="UP000186905"/>
    </source>
</evidence>
<protein>
    <submittedName>
        <fullName evidence="2">Uncharacterized protein</fullName>
    </submittedName>
</protein>
<comment type="caution">
    <text evidence="2">The sequence shown here is derived from an EMBL/GenBank/DDBJ whole genome shotgun (WGS) entry which is preliminary data.</text>
</comment>
<evidence type="ECO:0000313" key="2">
    <source>
        <dbReference type="EMBL" id="OLQ77616.1"/>
    </source>
</evidence>
<proteinExistence type="predicted"/>
<keyword evidence="1" id="KW-0812">Transmembrane</keyword>
<dbReference type="Proteomes" id="UP000186905">
    <property type="component" value="Unassembled WGS sequence"/>
</dbReference>
<reference evidence="2 3" key="1">
    <citation type="submission" date="2016-09" db="EMBL/GenBank/DDBJ databases">
        <title>Photobacterium proteolyticum sp. nov. a protease producing bacterium isolated from ocean sediments of Laizhou Bay.</title>
        <authorList>
            <person name="Li Y."/>
        </authorList>
    </citation>
    <scope>NUCLEOTIDE SEQUENCE [LARGE SCALE GENOMIC DNA]</scope>
    <source>
        <strain evidence="2 3">13-12</strain>
    </source>
</reference>
<dbReference type="AlphaFoldDB" id="A0A1Q9GSD6"/>
<keyword evidence="1" id="KW-0472">Membrane</keyword>
<name>A0A1Q9GSD6_9GAMM</name>
<keyword evidence="3" id="KW-1185">Reference proteome</keyword>
<feature type="transmembrane region" description="Helical" evidence="1">
    <location>
        <begin position="20"/>
        <end position="45"/>
    </location>
</feature>
<accession>A0A1Q9GSD6</accession>
<organism evidence="2 3">
    <name type="scientific">Photobacterium proteolyticum</name>
    <dbReference type="NCBI Taxonomy" id="1903952"/>
    <lineage>
        <taxon>Bacteria</taxon>
        <taxon>Pseudomonadati</taxon>
        <taxon>Pseudomonadota</taxon>
        <taxon>Gammaproteobacteria</taxon>
        <taxon>Vibrionales</taxon>
        <taxon>Vibrionaceae</taxon>
        <taxon>Photobacterium</taxon>
    </lineage>
</organism>
<dbReference type="EMBL" id="MJIL01000062">
    <property type="protein sequence ID" value="OLQ77616.1"/>
    <property type="molecule type" value="Genomic_DNA"/>
</dbReference>
<gene>
    <name evidence="2" type="ORF">BIT28_11780</name>
</gene>
<evidence type="ECO:0000256" key="1">
    <source>
        <dbReference type="SAM" id="Phobius"/>
    </source>
</evidence>
<sequence length="68" mass="7730">MMAYLMSVRSVRIPVLMESLGWFTMELLVNLLVFAVVFINILMVVKGLVVFQFLSHPCAILIDGKCHM</sequence>
<keyword evidence="1" id="KW-1133">Transmembrane helix</keyword>